<dbReference type="Proteomes" id="UP000029914">
    <property type="component" value="Chromosome"/>
</dbReference>
<feature type="transmembrane region" description="Helical" evidence="2">
    <location>
        <begin position="286"/>
        <end position="310"/>
    </location>
</feature>
<feature type="transmembrane region" description="Helical" evidence="2">
    <location>
        <begin position="73"/>
        <end position="99"/>
    </location>
</feature>
<dbReference type="KEGG" id="cdo:CDOO_04245"/>
<evidence type="ECO:0000313" key="4">
    <source>
        <dbReference type="Proteomes" id="UP000029914"/>
    </source>
</evidence>
<feature type="compositionally biased region" description="Acidic residues" evidence="1">
    <location>
        <begin position="352"/>
        <end position="376"/>
    </location>
</feature>
<feature type="transmembrane region" description="Helical" evidence="2">
    <location>
        <begin position="157"/>
        <end position="179"/>
    </location>
</feature>
<feature type="compositionally biased region" description="Acidic residues" evidence="1">
    <location>
        <begin position="400"/>
        <end position="409"/>
    </location>
</feature>
<feature type="transmembrane region" description="Helical" evidence="2">
    <location>
        <begin position="215"/>
        <end position="236"/>
    </location>
</feature>
<keyword evidence="2" id="KW-0472">Membrane</keyword>
<protein>
    <submittedName>
        <fullName evidence="3">Uncharacterized protein</fullName>
    </submittedName>
</protein>
<keyword evidence="2" id="KW-1133">Transmembrane helix</keyword>
<sequence>MLIVIAAFVSVMVAAAPLAALPATIADMWMVSHLAPVVYDDVTVGMLPLLPAIGVVAAVASRVRSVLRSKVSVLDIGVALGCTLAVPAILTVVAWLMLWDAAKVYDVGPPPILQALATTIVVHLVAFVLGLGPRLWKALFKRYRLPVPLVDGVSDAFAFARYLALAALVVMLLLAVFGLDRQRDMLASFPDSGGATLAALVVLSILYLPNALVGMASVLLGADVAFGGAQVSLFSIHLVPLPPTPLTALIPGSANPYAPALLLVTATAAAYAWVKAKPSLMQILGGALGAGVIMLVLAVLSGGTLGWYGYVGPTWWLAPLLAAVWVGGSGLATYAALLFAQRRGVQGPGEEPVAEETAAEEADAETAEPAEVEGDVDTPPSEPEPAASGSTRFDKSQLEADSDGDDPED</sequence>
<evidence type="ECO:0000256" key="2">
    <source>
        <dbReference type="SAM" id="Phobius"/>
    </source>
</evidence>
<feature type="transmembrane region" description="Helical" evidence="2">
    <location>
        <begin position="44"/>
        <end position="61"/>
    </location>
</feature>
<evidence type="ECO:0000256" key="1">
    <source>
        <dbReference type="SAM" id="MobiDB-lite"/>
    </source>
</evidence>
<feature type="region of interest" description="Disordered" evidence="1">
    <location>
        <begin position="347"/>
        <end position="409"/>
    </location>
</feature>
<keyword evidence="2" id="KW-0812">Transmembrane</keyword>
<dbReference type="HOGENOM" id="CLU_020665_0_0_11"/>
<dbReference type="AlphaFoldDB" id="A0A097IEI8"/>
<dbReference type="eggNOG" id="ENOG5033EIZ">
    <property type="taxonomic scope" value="Bacteria"/>
</dbReference>
<accession>A0A097IEI8</accession>
<dbReference type="STRING" id="558173.CDOO_04245"/>
<proteinExistence type="predicted"/>
<dbReference type="Pfam" id="PF19877">
    <property type="entry name" value="DUF6350"/>
    <property type="match status" value="1"/>
</dbReference>
<name>A0A097IEI8_9CORY</name>
<organism evidence="3 4">
    <name type="scientific">Corynebacterium doosanense CAU 212 = DSM 45436</name>
    <dbReference type="NCBI Taxonomy" id="558173"/>
    <lineage>
        <taxon>Bacteria</taxon>
        <taxon>Bacillati</taxon>
        <taxon>Actinomycetota</taxon>
        <taxon>Actinomycetes</taxon>
        <taxon>Mycobacteriales</taxon>
        <taxon>Corynebacteriaceae</taxon>
        <taxon>Corynebacterium</taxon>
    </lineage>
</organism>
<dbReference type="EMBL" id="CP006764">
    <property type="protein sequence ID" value="AIT60545.1"/>
    <property type="molecule type" value="Genomic_DNA"/>
</dbReference>
<dbReference type="InterPro" id="IPR045931">
    <property type="entry name" value="DUF6350"/>
</dbReference>
<feature type="transmembrane region" description="Helical" evidence="2">
    <location>
        <begin position="185"/>
        <end position="208"/>
    </location>
</feature>
<feature type="transmembrane region" description="Helical" evidence="2">
    <location>
        <begin position="316"/>
        <end position="340"/>
    </location>
</feature>
<keyword evidence="4" id="KW-1185">Reference proteome</keyword>
<reference evidence="3 4" key="1">
    <citation type="submission" date="2013-09" db="EMBL/GenBank/DDBJ databases">
        <title>Complete genome sequence of Corynebacterium doosanense CAU 212(T) (=DSM 45436(T)), isolated from activated sludge.</title>
        <authorList>
            <person name="Schaffert L."/>
            <person name="Albersmeier A."/>
            <person name="Kalinowski J."/>
            <person name="Ruckert C."/>
        </authorList>
    </citation>
    <scope>NUCLEOTIDE SEQUENCE [LARGE SCALE GENOMIC DNA]</scope>
    <source>
        <strain evidence="3 4">CAU 212</strain>
    </source>
</reference>
<evidence type="ECO:0000313" key="3">
    <source>
        <dbReference type="EMBL" id="AIT60545.1"/>
    </source>
</evidence>
<feature type="transmembrane region" description="Helical" evidence="2">
    <location>
        <begin position="111"/>
        <end position="136"/>
    </location>
</feature>
<gene>
    <name evidence="3" type="ORF">CDOO_04245</name>
</gene>
<feature type="transmembrane region" description="Helical" evidence="2">
    <location>
        <begin position="256"/>
        <end position="274"/>
    </location>
</feature>